<dbReference type="PANTHER" id="PTHR45969">
    <property type="entry name" value="RING ZINC FINGER PROTEIN-RELATED"/>
    <property type="match status" value="1"/>
</dbReference>
<evidence type="ECO:0000259" key="6">
    <source>
        <dbReference type="PROSITE" id="PS50089"/>
    </source>
</evidence>
<dbReference type="RefSeq" id="XP_019053037.1">
    <property type="nucleotide sequence ID" value="XM_019197492.1"/>
</dbReference>
<feature type="domain" description="RING-type" evidence="6">
    <location>
        <begin position="86"/>
        <end position="128"/>
    </location>
</feature>
<gene>
    <name evidence="8" type="primary">LOC109114584</name>
</gene>
<dbReference type="InterPro" id="IPR001841">
    <property type="entry name" value="Znf_RING"/>
</dbReference>
<evidence type="ECO:0000313" key="7">
    <source>
        <dbReference type="Proteomes" id="UP000189703"/>
    </source>
</evidence>
<keyword evidence="1" id="KW-0479">Metal-binding</keyword>
<dbReference type="GO" id="GO:0016567">
    <property type="term" value="P:protein ubiquitination"/>
    <property type="evidence" value="ECO:0000318"/>
    <property type="project" value="GO_Central"/>
</dbReference>
<name>A0A1U8Q339_NELNU</name>
<dbReference type="Pfam" id="PF13639">
    <property type="entry name" value="zf-RING_2"/>
    <property type="match status" value="1"/>
</dbReference>
<protein>
    <submittedName>
        <fullName evidence="8">E3 ubiquitin-protein ligase RHA2A-like</fullName>
    </submittedName>
</protein>
<dbReference type="CDD" id="cd16454">
    <property type="entry name" value="RING-H2_PA-TM-RING"/>
    <property type="match status" value="1"/>
</dbReference>
<evidence type="ECO:0000256" key="3">
    <source>
        <dbReference type="ARBA" id="ARBA00022833"/>
    </source>
</evidence>
<dbReference type="KEGG" id="nnu:109114584"/>
<evidence type="ECO:0000256" key="2">
    <source>
        <dbReference type="ARBA" id="ARBA00022771"/>
    </source>
</evidence>
<dbReference type="AlphaFoldDB" id="A0A1U8Q339"/>
<keyword evidence="2 4" id="KW-0863">Zinc-finger</keyword>
<keyword evidence="7" id="KW-1185">Reference proteome</keyword>
<keyword evidence="5" id="KW-0472">Membrane</keyword>
<keyword evidence="5" id="KW-1133">Transmembrane helix</keyword>
<dbReference type="OMA" id="ERWWLRN"/>
<dbReference type="PROSITE" id="PS50089">
    <property type="entry name" value="ZF_RING_2"/>
    <property type="match status" value="1"/>
</dbReference>
<evidence type="ECO:0000313" key="8">
    <source>
        <dbReference type="RefSeq" id="XP_019053037.1"/>
    </source>
</evidence>
<sequence length="193" mass="21792">MDIQASSLLLLLPFLPLLIPCMFIYFLPIFSYRAAARTHFSLLLGFFHINSSNGDASDDVGGDPGVRRYFTLNQPAAESETKQAECAICLCKIEEGEEIRELRCEHLFHRVCLDRWIGYRQSSCPLCRGSIMPASRMTARLSGGNEEVVEEIVFMFSSFQRSDARERWWLRNKRVLPSAFDPPGGGGGMQDSM</sequence>
<keyword evidence="5" id="KW-0812">Transmembrane</keyword>
<reference evidence="8" key="1">
    <citation type="submission" date="2025-08" db="UniProtKB">
        <authorList>
            <consortium name="RefSeq"/>
        </authorList>
    </citation>
    <scope>IDENTIFICATION</scope>
</reference>
<dbReference type="PANTHER" id="PTHR45969:SF55">
    <property type="entry name" value="OS07G0686300 PROTEIN"/>
    <property type="match status" value="1"/>
</dbReference>
<accession>A0A1U8Q339</accession>
<dbReference type="SUPFAM" id="SSF57850">
    <property type="entry name" value="RING/U-box"/>
    <property type="match status" value="1"/>
</dbReference>
<organism evidence="7 8">
    <name type="scientific">Nelumbo nucifera</name>
    <name type="common">Sacred lotus</name>
    <dbReference type="NCBI Taxonomy" id="4432"/>
    <lineage>
        <taxon>Eukaryota</taxon>
        <taxon>Viridiplantae</taxon>
        <taxon>Streptophyta</taxon>
        <taxon>Embryophyta</taxon>
        <taxon>Tracheophyta</taxon>
        <taxon>Spermatophyta</taxon>
        <taxon>Magnoliopsida</taxon>
        <taxon>Proteales</taxon>
        <taxon>Nelumbonaceae</taxon>
        <taxon>Nelumbo</taxon>
    </lineage>
</organism>
<evidence type="ECO:0000256" key="1">
    <source>
        <dbReference type="ARBA" id="ARBA00022723"/>
    </source>
</evidence>
<dbReference type="InterPro" id="IPR013083">
    <property type="entry name" value="Znf_RING/FYVE/PHD"/>
</dbReference>
<evidence type="ECO:0000256" key="5">
    <source>
        <dbReference type="SAM" id="Phobius"/>
    </source>
</evidence>
<dbReference type="Gene3D" id="3.30.40.10">
    <property type="entry name" value="Zinc/RING finger domain, C3HC4 (zinc finger)"/>
    <property type="match status" value="1"/>
</dbReference>
<dbReference type="GO" id="GO:0061630">
    <property type="term" value="F:ubiquitin protein ligase activity"/>
    <property type="evidence" value="ECO:0000318"/>
    <property type="project" value="GO_Central"/>
</dbReference>
<evidence type="ECO:0000256" key="4">
    <source>
        <dbReference type="PROSITE-ProRule" id="PRU00175"/>
    </source>
</evidence>
<proteinExistence type="predicted"/>
<feature type="transmembrane region" description="Helical" evidence="5">
    <location>
        <begin position="6"/>
        <end position="27"/>
    </location>
</feature>
<dbReference type="OrthoDB" id="9984778at2759"/>
<dbReference type="SMART" id="SM00184">
    <property type="entry name" value="RING"/>
    <property type="match status" value="1"/>
</dbReference>
<dbReference type="Proteomes" id="UP000189703">
    <property type="component" value="Unplaced"/>
</dbReference>
<dbReference type="InParanoid" id="A0A1U8Q339"/>
<dbReference type="GeneID" id="109114584"/>
<dbReference type="GO" id="GO:0008270">
    <property type="term" value="F:zinc ion binding"/>
    <property type="evidence" value="ECO:0007669"/>
    <property type="project" value="UniProtKB-KW"/>
</dbReference>
<keyword evidence="3" id="KW-0862">Zinc</keyword>